<proteinExistence type="predicted"/>
<dbReference type="SUPFAM" id="SSF53850">
    <property type="entry name" value="Periplasmic binding protein-like II"/>
    <property type="match status" value="1"/>
</dbReference>
<keyword evidence="3" id="KW-1003">Cell membrane</keyword>
<sequence length="215" mass="23741">MGNNHHSERRPLSAQGPACTCTEPHHHAHLVQVMPGQPESPARRQYLKDCLMVGLGLGLMLTLPGCLSPNAISLGLGSAQVPTRLAAIQNTNGNAIVLANKHLGRVRDVQDFKGLTIGIPFEYSIHHFLLRHYLTQGGLDPDRDVDLRLTRPPDMVANLASGNLDGYIVADPFNQRAVYEGYGFIYKLTKDIWPNHPCCGFGVTESFRTQYPKTY</sequence>
<dbReference type="RefSeq" id="WP_007502599.1">
    <property type="nucleotide sequence ID" value="NZ_AFCE01000053.1"/>
</dbReference>
<organism evidence="6 8">
    <name type="scientific">Caldalkalibacillus thermarum (strain TA2.A1)</name>
    <dbReference type="NCBI Taxonomy" id="986075"/>
    <lineage>
        <taxon>Bacteria</taxon>
        <taxon>Bacillati</taxon>
        <taxon>Bacillota</taxon>
        <taxon>Bacilli</taxon>
        <taxon>Bacillales</taxon>
        <taxon>Bacillaceae</taxon>
        <taxon>Caldalkalibacillus</taxon>
    </lineage>
</organism>
<keyword evidence="5" id="KW-0472">Membrane</keyword>
<reference evidence="7 9" key="2">
    <citation type="journal article" date="2020" name="Extremophiles">
        <title>Genomic analysis of Caldalkalibacillus thermarum TA2.A1 reveals aerobic alkaliphilic metabolism and evolutionary hallmarks linking alkaliphilic bacteria and plant life.</title>
        <authorList>
            <person name="de Jong S.I."/>
            <person name="van den Broek M.A."/>
            <person name="Merkel A.Y."/>
            <person name="de la Torre Cortes P."/>
            <person name="Kalamorz F."/>
            <person name="Cook G.M."/>
            <person name="van Loosdrecht M.C.M."/>
            <person name="McMillan D.G.G."/>
        </authorList>
    </citation>
    <scope>NUCLEOTIDE SEQUENCE [LARGE SCALE GENOMIC DNA]</scope>
    <source>
        <strain evidence="7 9">TA2.A1</strain>
    </source>
</reference>
<evidence type="ECO:0000256" key="1">
    <source>
        <dbReference type="ARBA" id="ARBA00004533"/>
    </source>
</evidence>
<dbReference type="CDD" id="cd13553">
    <property type="entry name" value="PBP2_NrtA_CpmA_like"/>
    <property type="match status" value="1"/>
</dbReference>
<dbReference type="GO" id="GO:0005886">
    <property type="term" value="C:plasma membrane"/>
    <property type="evidence" value="ECO:0007669"/>
    <property type="project" value="UniProtKB-SubCell"/>
</dbReference>
<gene>
    <name evidence="6" type="ORF">CathTA2_0407</name>
    <name evidence="7" type="ORF">HUR95_08430</name>
</gene>
<dbReference type="Proteomes" id="UP000825179">
    <property type="component" value="Chromosome"/>
</dbReference>
<evidence type="ECO:0000313" key="8">
    <source>
        <dbReference type="Proteomes" id="UP000010716"/>
    </source>
</evidence>
<evidence type="ECO:0000313" key="7">
    <source>
        <dbReference type="EMBL" id="QZT32451.1"/>
    </source>
</evidence>
<dbReference type="EMBL" id="CP082237">
    <property type="protein sequence ID" value="QZT32451.1"/>
    <property type="molecule type" value="Genomic_DNA"/>
</dbReference>
<evidence type="ECO:0000256" key="2">
    <source>
        <dbReference type="ARBA" id="ARBA00022448"/>
    </source>
</evidence>
<dbReference type="eggNOG" id="COG0715">
    <property type="taxonomic scope" value="Bacteria"/>
</dbReference>
<reference evidence="7" key="3">
    <citation type="submission" date="2021-08" db="EMBL/GenBank/DDBJ databases">
        <authorList>
            <person name="de Jong S."/>
            <person name="van den Broek M."/>
            <person name="Merkel A."/>
            <person name="de la Torre Cortes P."/>
            <person name="Kalamorz F."/>
            <person name="Cook G."/>
            <person name="van Loosdrecht M."/>
            <person name="McMillan D."/>
        </authorList>
    </citation>
    <scope>NUCLEOTIDE SEQUENCE</scope>
    <source>
        <strain evidence="7">TA2.A1</strain>
    </source>
</reference>
<dbReference type="AlphaFoldDB" id="F5L3P8"/>
<dbReference type="KEGG" id="cthu:HUR95_08430"/>
<dbReference type="Pfam" id="PF13379">
    <property type="entry name" value="NMT1_2"/>
    <property type="match status" value="1"/>
</dbReference>
<dbReference type="Proteomes" id="UP000010716">
    <property type="component" value="Unassembled WGS sequence"/>
</dbReference>
<keyword evidence="4" id="KW-0997">Cell inner membrane</keyword>
<dbReference type="PANTHER" id="PTHR30024">
    <property type="entry name" value="ALIPHATIC SULFONATES-BINDING PROTEIN-RELATED"/>
    <property type="match status" value="1"/>
</dbReference>
<evidence type="ECO:0000256" key="5">
    <source>
        <dbReference type="ARBA" id="ARBA00023136"/>
    </source>
</evidence>
<keyword evidence="2" id="KW-0813">Transport</keyword>
<evidence type="ECO:0000313" key="9">
    <source>
        <dbReference type="Proteomes" id="UP000825179"/>
    </source>
</evidence>
<evidence type="ECO:0000313" key="6">
    <source>
        <dbReference type="EMBL" id="EGL84038.1"/>
    </source>
</evidence>
<dbReference type="Gene3D" id="3.40.190.10">
    <property type="entry name" value="Periplasmic binding protein-like II"/>
    <property type="match status" value="2"/>
</dbReference>
<reference evidence="6 8" key="1">
    <citation type="journal article" date="2011" name="J. Bacteriol.">
        <title>Draft genome sequence of the thermoalkaliphilic Caldalkalibacillus thermarum strain TA2.A1.</title>
        <authorList>
            <person name="Kalamorz F."/>
            <person name="Keis S."/>
            <person name="McMillan D.G."/>
            <person name="Olsson K."/>
            <person name="Stanton J.A."/>
            <person name="Stockwell P."/>
            <person name="Black M.A."/>
            <person name="Klingeman D.M."/>
            <person name="Land M.L."/>
            <person name="Han C.S."/>
            <person name="Martin S.L."/>
            <person name="Becher S.A."/>
            <person name="Peddie C.J."/>
            <person name="Morgan H.W."/>
            <person name="Matthies D."/>
            <person name="Preiss L."/>
            <person name="Meier T."/>
            <person name="Brown S.D."/>
            <person name="Cook G.M."/>
        </authorList>
    </citation>
    <scope>NUCLEOTIDE SEQUENCE [LARGE SCALE GENOMIC DNA]</scope>
    <source>
        <strain evidence="6 8">TA2.A1</strain>
    </source>
</reference>
<dbReference type="EMBL" id="AFCE01000053">
    <property type="protein sequence ID" value="EGL84038.1"/>
    <property type="molecule type" value="Genomic_DNA"/>
</dbReference>
<dbReference type="PANTHER" id="PTHR30024:SF43">
    <property type="entry name" value="BLL4572 PROTEIN"/>
    <property type="match status" value="1"/>
</dbReference>
<dbReference type="InterPro" id="IPR044527">
    <property type="entry name" value="NrtA/CpmA_ABC-bd_dom"/>
</dbReference>
<accession>F5L3P8</accession>
<protein>
    <submittedName>
        <fullName evidence="7">ABC transporter substrate-binding protein</fullName>
    </submittedName>
</protein>
<evidence type="ECO:0000256" key="3">
    <source>
        <dbReference type="ARBA" id="ARBA00022475"/>
    </source>
</evidence>
<comment type="subcellular location">
    <subcellularLocation>
        <location evidence="1">Cell inner membrane</location>
    </subcellularLocation>
</comment>
<dbReference type="OrthoDB" id="570524at2"/>
<keyword evidence="9" id="KW-1185">Reference proteome</keyword>
<name>F5L3P8_CALTT</name>
<evidence type="ECO:0000256" key="4">
    <source>
        <dbReference type="ARBA" id="ARBA00022519"/>
    </source>
</evidence>